<dbReference type="PANTHER" id="PTHR43630">
    <property type="entry name" value="POLY-BETA-1,6-N-ACETYL-D-GLUCOSAMINE SYNTHASE"/>
    <property type="match status" value="1"/>
</dbReference>
<evidence type="ECO:0000313" key="4">
    <source>
        <dbReference type="Proteomes" id="UP000034293"/>
    </source>
</evidence>
<dbReference type="InterPro" id="IPR001173">
    <property type="entry name" value="Glyco_trans_2-like"/>
</dbReference>
<accession>A0A0G0VK04</accession>
<dbReference type="Proteomes" id="UP000034293">
    <property type="component" value="Unassembled WGS sequence"/>
</dbReference>
<feature type="transmembrane region" description="Helical" evidence="1">
    <location>
        <begin position="230"/>
        <end position="250"/>
    </location>
</feature>
<dbReference type="InterPro" id="IPR029044">
    <property type="entry name" value="Nucleotide-diphossugar_trans"/>
</dbReference>
<keyword evidence="1" id="KW-1133">Transmembrane helix</keyword>
<protein>
    <recommendedName>
        <fullName evidence="2">Glycosyltransferase 2-like domain-containing protein</fullName>
    </recommendedName>
</protein>
<dbReference type="SUPFAM" id="SSF53448">
    <property type="entry name" value="Nucleotide-diphospho-sugar transferases"/>
    <property type="match status" value="1"/>
</dbReference>
<sequence length="284" mass="32671">MNKLSVVLATRNEEANIKRCLESVKDIADEIIVVDEYSTDRTRKIAEELGAKVFKEPHHEIFHITKEKALEKATGDWILQLDADEVITPELAGEIRSVINNQKLEIPPDKMRLFARHQELVEKRDGAIGKKAGGDVAGYFIPRRNIFLGKPLIHAGVYPDGVIRLVKNGKASFPQKSVHEQIEIDGEVSWLSRDLLHYDSPTLAKYLMRLNRYTDLHAGELKKKKVPKNIFFFVHYLLFKPLYTFLNLYIRHLGFLDGARGFLWSFFSASHFPVSYFKYLTGRD</sequence>
<evidence type="ECO:0000313" key="3">
    <source>
        <dbReference type="EMBL" id="KKR63067.1"/>
    </source>
</evidence>
<organism evidence="3 4">
    <name type="scientific">Candidatus Woesebacteria bacterium GW2011_GWA1_40_43</name>
    <dbReference type="NCBI Taxonomy" id="1618553"/>
    <lineage>
        <taxon>Bacteria</taxon>
        <taxon>Candidatus Woeseibacteriota</taxon>
    </lineage>
</organism>
<comment type="caution">
    <text evidence="3">The sequence shown here is derived from an EMBL/GenBank/DDBJ whole genome shotgun (WGS) entry which is preliminary data.</text>
</comment>
<proteinExistence type="predicted"/>
<gene>
    <name evidence="3" type="ORF">UU02_C0033G0006</name>
</gene>
<keyword evidence="1" id="KW-0472">Membrane</keyword>
<dbReference type="EMBL" id="LBZA01000033">
    <property type="protein sequence ID" value="KKR63067.1"/>
    <property type="molecule type" value="Genomic_DNA"/>
</dbReference>
<dbReference type="Gene3D" id="3.90.550.10">
    <property type="entry name" value="Spore Coat Polysaccharide Biosynthesis Protein SpsA, Chain A"/>
    <property type="match status" value="1"/>
</dbReference>
<dbReference type="PANTHER" id="PTHR43630:SF2">
    <property type="entry name" value="GLYCOSYLTRANSFERASE"/>
    <property type="match status" value="1"/>
</dbReference>
<name>A0A0G0VK04_9BACT</name>
<keyword evidence="1" id="KW-0812">Transmembrane</keyword>
<evidence type="ECO:0000259" key="2">
    <source>
        <dbReference type="Pfam" id="PF00535"/>
    </source>
</evidence>
<reference evidence="3 4" key="1">
    <citation type="journal article" date="2015" name="Nature">
        <title>rRNA introns, odd ribosomes, and small enigmatic genomes across a large radiation of phyla.</title>
        <authorList>
            <person name="Brown C.T."/>
            <person name="Hug L.A."/>
            <person name="Thomas B.C."/>
            <person name="Sharon I."/>
            <person name="Castelle C.J."/>
            <person name="Singh A."/>
            <person name="Wilkins M.J."/>
            <person name="Williams K.H."/>
            <person name="Banfield J.F."/>
        </authorList>
    </citation>
    <scope>NUCLEOTIDE SEQUENCE [LARGE SCALE GENOMIC DNA]</scope>
</reference>
<dbReference type="CDD" id="cd02511">
    <property type="entry name" value="Beta4Glucosyltransferase"/>
    <property type="match status" value="1"/>
</dbReference>
<feature type="domain" description="Glycosyltransferase 2-like" evidence="2">
    <location>
        <begin position="5"/>
        <end position="92"/>
    </location>
</feature>
<dbReference type="Pfam" id="PF00535">
    <property type="entry name" value="Glycos_transf_2"/>
    <property type="match status" value="1"/>
</dbReference>
<evidence type="ECO:0000256" key="1">
    <source>
        <dbReference type="SAM" id="Phobius"/>
    </source>
</evidence>
<dbReference type="AlphaFoldDB" id="A0A0G0VK04"/>
<dbReference type="PATRIC" id="fig|1618553.3.peg.461"/>